<feature type="transmembrane region" description="Helical" evidence="1">
    <location>
        <begin position="124"/>
        <end position="143"/>
    </location>
</feature>
<dbReference type="Proteomes" id="UP000037685">
    <property type="component" value="Unassembled WGS sequence"/>
</dbReference>
<feature type="transmembrane region" description="Helical" evidence="1">
    <location>
        <begin position="155"/>
        <end position="175"/>
    </location>
</feature>
<feature type="transmembrane region" description="Helical" evidence="1">
    <location>
        <begin position="195"/>
        <end position="212"/>
    </location>
</feature>
<keyword evidence="1" id="KW-0812">Transmembrane</keyword>
<proteinExistence type="predicted"/>
<comment type="caution">
    <text evidence="2">The sequence shown here is derived from an EMBL/GenBank/DDBJ whole genome shotgun (WGS) entry which is preliminary data.</text>
</comment>
<dbReference type="InterPro" id="IPR022270">
    <property type="entry name" value="Blh_diox"/>
</dbReference>
<dbReference type="RefSeq" id="WP_053768430.1">
    <property type="nucleotide sequence ID" value="NZ_LHCI01000106.1"/>
</dbReference>
<name>A0A0N0U8H3_THEAQ</name>
<feature type="transmembrane region" description="Helical" evidence="1">
    <location>
        <begin position="94"/>
        <end position="112"/>
    </location>
</feature>
<protein>
    <recommendedName>
        <fullName evidence="4">Beta-carotene 15,15'-dioxygenase</fullName>
    </recommendedName>
</protein>
<sequence>MPSFYLLPFIFLPEAWALGLLLLSALALGMPHGAADLLVARRLGLPLLPYLALYLGLAGLLLALLLQQPALALLLFLGMALFHWGRVEGKGALGYLRAGTILLFPFLFHQEAIQPFLQAFSGGFGLPPWVAGASWGFLLLLALRERPRARALGDTLLLALVAALAHPYAALGGYFILQHSLDSLRLVGVRGREWLWVYGGTLGGIVLALLLYPRLQDPLAAYMGAIFALTLPHLLTMELWLGRLRPRGQSPAPGR</sequence>
<organism evidence="2 3">
    <name type="scientific">Thermus aquaticus</name>
    <dbReference type="NCBI Taxonomy" id="271"/>
    <lineage>
        <taxon>Bacteria</taxon>
        <taxon>Thermotogati</taxon>
        <taxon>Deinococcota</taxon>
        <taxon>Deinococci</taxon>
        <taxon>Thermales</taxon>
        <taxon>Thermaceae</taxon>
        <taxon>Thermus</taxon>
    </lineage>
</organism>
<feature type="transmembrane region" description="Helical" evidence="1">
    <location>
        <begin position="219"/>
        <end position="241"/>
    </location>
</feature>
<keyword evidence="1" id="KW-0472">Membrane</keyword>
<evidence type="ECO:0008006" key="4">
    <source>
        <dbReference type="Google" id="ProtNLM"/>
    </source>
</evidence>
<evidence type="ECO:0000313" key="2">
    <source>
        <dbReference type="EMBL" id="KOX91003.1"/>
    </source>
</evidence>
<dbReference type="NCBIfam" id="TIGR03753">
    <property type="entry name" value="blh_monoox"/>
    <property type="match status" value="1"/>
</dbReference>
<dbReference type="AlphaFoldDB" id="A0A0N0U8H3"/>
<reference evidence="2 3" key="1">
    <citation type="submission" date="2015-07" db="EMBL/GenBank/DDBJ databases">
        <authorList>
            <person name="Noorani M."/>
        </authorList>
    </citation>
    <scope>NUCLEOTIDE SEQUENCE [LARGE SCALE GENOMIC DNA]</scope>
    <source>
        <strain evidence="3">ATCC 25104 / DSM 625 / JCM 10724 / NBRC 103206 / NCIMB 11243 / YT-1</strain>
    </source>
</reference>
<feature type="transmembrane region" description="Helical" evidence="1">
    <location>
        <begin position="51"/>
        <end position="82"/>
    </location>
</feature>
<accession>A0A0N0U8H3</accession>
<dbReference type="GO" id="GO:0016702">
    <property type="term" value="F:oxidoreductase activity, acting on single donors with incorporation of molecular oxygen, incorporation of two atoms of oxygen"/>
    <property type="evidence" value="ECO:0007669"/>
    <property type="project" value="InterPro"/>
</dbReference>
<keyword evidence="1" id="KW-1133">Transmembrane helix</keyword>
<evidence type="ECO:0000256" key="1">
    <source>
        <dbReference type="SAM" id="Phobius"/>
    </source>
</evidence>
<evidence type="ECO:0000313" key="3">
    <source>
        <dbReference type="Proteomes" id="UP000037685"/>
    </source>
</evidence>
<dbReference type="Pfam" id="PF15461">
    <property type="entry name" value="BCD"/>
    <property type="match status" value="1"/>
</dbReference>
<gene>
    <name evidence="2" type="ORF">BVI061214_02204</name>
</gene>
<dbReference type="EMBL" id="LHCI01000106">
    <property type="protein sequence ID" value="KOX91003.1"/>
    <property type="molecule type" value="Genomic_DNA"/>
</dbReference>